<name>A0A1D8NIY4_YARLL</name>
<dbReference type="GeneID" id="94583647"/>
<protein>
    <submittedName>
        <fullName evidence="1">Uncharacterized protein</fullName>
    </submittedName>
</protein>
<dbReference type="AlphaFoldDB" id="A0A1D8NIY4"/>
<reference evidence="1 2" key="1">
    <citation type="journal article" date="2016" name="PLoS ONE">
        <title>Sequence Assembly of Yarrowia lipolytica Strain W29/CLIB89 Shows Transposable Element Diversity.</title>
        <authorList>
            <person name="Magnan C."/>
            <person name="Yu J."/>
            <person name="Chang I."/>
            <person name="Jahn E."/>
            <person name="Kanomata Y."/>
            <person name="Wu J."/>
            <person name="Zeller M."/>
            <person name="Oakes M."/>
            <person name="Baldi P."/>
            <person name="Sandmeyer S."/>
        </authorList>
    </citation>
    <scope>NUCLEOTIDE SEQUENCE [LARGE SCALE GENOMIC DNA]</scope>
    <source>
        <strain evidence="2">CLIB89(W29)</strain>
    </source>
</reference>
<gene>
    <name evidence="1" type="ORF">YALI1_E21535g</name>
</gene>
<sequence length="103" mass="11620">MSYIRISISIRRKVSDQNQTNGSDQKKGIKSQVTEVVLSMVDSQHVDFVSLTESTRKSRRSSVVLVSPVTRQSSLLTCRAKRSLLYIHPAIFAQTIFRPLSPK</sequence>
<dbReference type="Proteomes" id="UP000182444">
    <property type="component" value="Chromosome 1E"/>
</dbReference>
<evidence type="ECO:0000313" key="2">
    <source>
        <dbReference type="Proteomes" id="UP000182444"/>
    </source>
</evidence>
<dbReference type="RefSeq" id="XP_068139143.1">
    <property type="nucleotide sequence ID" value="XM_068283042.1"/>
</dbReference>
<proteinExistence type="predicted"/>
<organism evidence="1 2">
    <name type="scientific">Yarrowia lipolytica</name>
    <name type="common">Candida lipolytica</name>
    <dbReference type="NCBI Taxonomy" id="4952"/>
    <lineage>
        <taxon>Eukaryota</taxon>
        <taxon>Fungi</taxon>
        <taxon>Dikarya</taxon>
        <taxon>Ascomycota</taxon>
        <taxon>Saccharomycotina</taxon>
        <taxon>Dipodascomycetes</taxon>
        <taxon>Dipodascales</taxon>
        <taxon>Dipodascales incertae sedis</taxon>
        <taxon>Yarrowia</taxon>
    </lineage>
</organism>
<dbReference type="VEuPathDB" id="FungiDB:YALI1_E21535g"/>
<accession>A0A1D8NIY4</accession>
<dbReference type="EMBL" id="CP017557">
    <property type="protein sequence ID" value="AOW05585.1"/>
    <property type="molecule type" value="Genomic_DNA"/>
</dbReference>
<evidence type="ECO:0000313" key="1">
    <source>
        <dbReference type="EMBL" id="AOW05585.1"/>
    </source>
</evidence>